<keyword evidence="6 10" id="KW-0576">Peroxisome</keyword>
<evidence type="ECO:0000256" key="6">
    <source>
        <dbReference type="ARBA" id="ARBA00023140"/>
    </source>
</evidence>
<evidence type="ECO:0000256" key="10">
    <source>
        <dbReference type="RuleBase" id="RU367032"/>
    </source>
</evidence>
<keyword evidence="2 10" id="KW-0813">Transport</keyword>
<dbReference type="GO" id="GO:0005102">
    <property type="term" value="F:signaling receptor binding"/>
    <property type="evidence" value="ECO:0007669"/>
    <property type="project" value="TreeGrafter"/>
</dbReference>
<dbReference type="EMBL" id="JADGJD010002182">
    <property type="protein sequence ID" value="KAJ3034264.1"/>
    <property type="molecule type" value="Genomic_DNA"/>
</dbReference>
<feature type="compositionally biased region" description="Low complexity" evidence="11">
    <location>
        <begin position="332"/>
        <end position="342"/>
    </location>
</feature>
<dbReference type="GO" id="GO:1990429">
    <property type="term" value="C:peroxisomal importomer complex"/>
    <property type="evidence" value="ECO:0007669"/>
    <property type="project" value="TreeGrafter"/>
</dbReference>
<feature type="region of interest" description="Disordered" evidence="11">
    <location>
        <begin position="1"/>
        <end position="145"/>
    </location>
</feature>
<evidence type="ECO:0000256" key="7">
    <source>
        <dbReference type="ARBA" id="ARBA00029502"/>
    </source>
</evidence>
<comment type="subcellular location">
    <subcellularLocation>
        <location evidence="9 10">Peroxisome membrane</location>
    </subcellularLocation>
</comment>
<feature type="compositionally biased region" description="Basic and acidic residues" evidence="11">
    <location>
        <begin position="7"/>
        <end position="21"/>
    </location>
</feature>
<accession>A0AAD5S1F9</accession>
<dbReference type="Gene3D" id="1.10.10.10">
    <property type="entry name" value="Winged helix-like DNA-binding domain superfamily/Winged helix DNA-binding domain"/>
    <property type="match status" value="1"/>
</dbReference>
<sequence length="402" mass="43604">MAAPTHKAHETENSLVRHDDGAGGEQAPTNAAADETVPAQLSTEQAVSSEPPQPQTLDENKQPSVLEPSIQTPQAPTPSPPLTPDQRESIRRDLREKQNAARADTSTSDSSISSISPASDDSSSSTSSTTSAQSNTPPTSADSPSRDQLLLAATSFLSSPNVRVAPRETQVAFLRKKGLTEDEITTALKRAGLEGPAASVIQWTITKHKFNTSGICSSRSTIPIHITASISIPSTYAKCSNKSRFFLEKVLHVHRFYKAQLAERENFVSAFMQKVYDFVARYERPSPKETTTSTESLPTLIETTTTRLDTSLQSLQSDLQSYTARRKPNPSSPSTSPSTTPTRQELISSLRKSVSDLTRYITEEVYFQPSALALYSNDYNTIYGGRPGTPPEDLEGRGQAGA</sequence>
<dbReference type="GO" id="GO:0016560">
    <property type="term" value="P:protein import into peroxisome matrix, docking"/>
    <property type="evidence" value="ECO:0007669"/>
    <property type="project" value="UniProtKB-UniRule"/>
</dbReference>
<evidence type="ECO:0000256" key="9">
    <source>
        <dbReference type="ARBA" id="ARBA00046271"/>
    </source>
</evidence>
<keyword evidence="4" id="KW-0811">Translocation</keyword>
<dbReference type="PANTHER" id="PTHR23058:SF0">
    <property type="entry name" value="PEROXISOMAL MEMBRANE PROTEIN PEX14"/>
    <property type="match status" value="1"/>
</dbReference>
<dbReference type="GO" id="GO:0005778">
    <property type="term" value="C:peroxisomal membrane"/>
    <property type="evidence" value="ECO:0007669"/>
    <property type="project" value="UniProtKB-SubCell"/>
</dbReference>
<proteinExistence type="inferred from homology"/>
<gene>
    <name evidence="13" type="ORF">HK097_004564</name>
</gene>
<evidence type="ECO:0000256" key="5">
    <source>
        <dbReference type="ARBA" id="ARBA00023136"/>
    </source>
</evidence>
<name>A0AAD5S1F9_9FUNG</name>
<feature type="compositionally biased region" description="Low complexity" evidence="11">
    <location>
        <begin position="103"/>
        <end position="141"/>
    </location>
</feature>
<organism evidence="13 14">
    <name type="scientific">Rhizophlyctis rosea</name>
    <dbReference type="NCBI Taxonomy" id="64517"/>
    <lineage>
        <taxon>Eukaryota</taxon>
        <taxon>Fungi</taxon>
        <taxon>Fungi incertae sedis</taxon>
        <taxon>Chytridiomycota</taxon>
        <taxon>Chytridiomycota incertae sedis</taxon>
        <taxon>Chytridiomycetes</taxon>
        <taxon>Rhizophlyctidales</taxon>
        <taxon>Rhizophlyctidaceae</taxon>
        <taxon>Rhizophlyctis</taxon>
    </lineage>
</organism>
<keyword evidence="5 10" id="KW-0472">Membrane</keyword>
<protein>
    <recommendedName>
        <fullName evidence="7 10">Peroxisomal membrane protein PEX14</fullName>
    </recommendedName>
    <alternativeName>
        <fullName evidence="8 10">Peroxin-14</fullName>
    </alternativeName>
</protein>
<evidence type="ECO:0000256" key="11">
    <source>
        <dbReference type="SAM" id="MobiDB-lite"/>
    </source>
</evidence>
<dbReference type="AlphaFoldDB" id="A0AAD5S1F9"/>
<comment type="caution">
    <text evidence="13">The sequence shown here is derived from an EMBL/GenBank/DDBJ whole genome shotgun (WGS) entry which is preliminary data.</text>
</comment>
<comment type="similarity">
    <text evidence="1 10">Belongs to the peroxin-14 family.</text>
</comment>
<dbReference type="PANTHER" id="PTHR23058">
    <property type="entry name" value="PEROXISOMAL MEMBRANE PROTEIN PEX14"/>
    <property type="match status" value="1"/>
</dbReference>
<feature type="region of interest" description="Disordered" evidence="11">
    <location>
        <begin position="321"/>
        <end position="345"/>
    </location>
</feature>
<comment type="function">
    <text evidence="10">Component of the PEX13-PEX14 docking complex, a translocon channel that specifically mediates the import of peroxisomal cargo proteins bound to PEX5 receptor. The PEX13-PEX14 docking complex forms a large import pore which can be opened to a diameter of about 9 nm. Mechanistically, PEX5 receptor along with cargo proteins associates with the PEX14 subunit of the PEX13-PEX14 docking complex in the cytosol, leading to the insertion of the receptor into the organelle membrane with the concomitant translocation of the cargo into the peroxisome matrix.</text>
</comment>
<feature type="region of interest" description="Disordered" evidence="11">
    <location>
        <begin position="380"/>
        <end position="402"/>
    </location>
</feature>
<evidence type="ECO:0000256" key="8">
    <source>
        <dbReference type="ARBA" id="ARBA00029691"/>
    </source>
</evidence>
<feature type="compositionally biased region" description="Basic and acidic residues" evidence="11">
    <location>
        <begin position="85"/>
        <end position="99"/>
    </location>
</feature>
<evidence type="ECO:0000256" key="4">
    <source>
        <dbReference type="ARBA" id="ARBA00023010"/>
    </source>
</evidence>
<keyword evidence="14" id="KW-1185">Reference proteome</keyword>
<feature type="compositionally biased region" description="Polar residues" evidence="11">
    <location>
        <begin position="39"/>
        <end position="50"/>
    </location>
</feature>
<evidence type="ECO:0000256" key="1">
    <source>
        <dbReference type="ARBA" id="ARBA00005443"/>
    </source>
</evidence>
<evidence type="ECO:0000256" key="2">
    <source>
        <dbReference type="ARBA" id="ARBA00022448"/>
    </source>
</evidence>
<dbReference type="Pfam" id="PF04695">
    <property type="entry name" value="Pex14_N"/>
    <property type="match status" value="1"/>
</dbReference>
<dbReference type="InterPro" id="IPR025655">
    <property type="entry name" value="PEX14"/>
</dbReference>
<dbReference type="InterPro" id="IPR006785">
    <property type="entry name" value="Pex14_N"/>
</dbReference>
<evidence type="ECO:0000313" key="13">
    <source>
        <dbReference type="EMBL" id="KAJ3034264.1"/>
    </source>
</evidence>
<reference evidence="13" key="1">
    <citation type="submission" date="2020-05" db="EMBL/GenBank/DDBJ databases">
        <title>Phylogenomic resolution of chytrid fungi.</title>
        <authorList>
            <person name="Stajich J.E."/>
            <person name="Amses K."/>
            <person name="Simmons R."/>
            <person name="Seto K."/>
            <person name="Myers J."/>
            <person name="Bonds A."/>
            <person name="Quandt C.A."/>
            <person name="Barry K."/>
            <person name="Liu P."/>
            <person name="Grigoriev I."/>
            <person name="Longcore J.E."/>
            <person name="James T.Y."/>
        </authorList>
    </citation>
    <scope>NUCLEOTIDE SEQUENCE</scope>
    <source>
        <strain evidence="13">JEL0318</strain>
    </source>
</reference>
<evidence type="ECO:0000256" key="3">
    <source>
        <dbReference type="ARBA" id="ARBA00022927"/>
    </source>
</evidence>
<feature type="non-terminal residue" evidence="13">
    <location>
        <position position="402"/>
    </location>
</feature>
<evidence type="ECO:0000259" key="12">
    <source>
        <dbReference type="Pfam" id="PF04695"/>
    </source>
</evidence>
<evidence type="ECO:0000313" key="14">
    <source>
        <dbReference type="Proteomes" id="UP001212841"/>
    </source>
</evidence>
<keyword evidence="3 10" id="KW-0653">Protein transport</keyword>
<dbReference type="Proteomes" id="UP001212841">
    <property type="component" value="Unassembled WGS sequence"/>
</dbReference>
<feature type="domain" description="Peroxisome membrane anchor protein Pex14p N-terminal" evidence="12">
    <location>
        <begin position="146"/>
        <end position="190"/>
    </location>
</feature>
<dbReference type="InterPro" id="IPR036388">
    <property type="entry name" value="WH-like_DNA-bd_sf"/>
</dbReference>